<dbReference type="EMBL" id="JBHSFK010000038">
    <property type="protein sequence ID" value="MFC4505867.1"/>
    <property type="molecule type" value="Genomic_DNA"/>
</dbReference>
<keyword evidence="3" id="KW-1185">Reference proteome</keyword>
<dbReference type="Proteomes" id="UP001595839">
    <property type="component" value="Unassembled WGS sequence"/>
</dbReference>
<protein>
    <submittedName>
        <fullName evidence="2">Uncharacterized protein</fullName>
    </submittedName>
</protein>
<gene>
    <name evidence="2" type="ORF">ACFPIH_41535</name>
</gene>
<accession>A0ABV9B1F9</accession>
<sequence length="183" mass="19498">MTSVRVWGPGVGAVVVLVATGAWARGSTGAEVDSGLWAKVRPAVEARLVAQAKGDGYGESEPALKARWFCRADALELAESGDRVRAGVDTLCVEYGVREGALVMCGGAHFPQVVRLERDTESGDYRVVTQEEPPDGAGYASWENDHFGVFARSRLDGDTDQSDLDTKARDHFGLPTDAPVGDC</sequence>
<organism evidence="2 3">
    <name type="scientific">Streptomyces vulcanius</name>
    <dbReference type="NCBI Taxonomy" id="1441876"/>
    <lineage>
        <taxon>Bacteria</taxon>
        <taxon>Bacillati</taxon>
        <taxon>Actinomycetota</taxon>
        <taxon>Actinomycetes</taxon>
        <taxon>Kitasatosporales</taxon>
        <taxon>Streptomycetaceae</taxon>
        <taxon>Streptomyces</taxon>
    </lineage>
</organism>
<dbReference type="RefSeq" id="WP_381183090.1">
    <property type="nucleotide sequence ID" value="NZ_JBHSFK010000038.1"/>
</dbReference>
<comment type="caution">
    <text evidence="2">The sequence shown here is derived from an EMBL/GenBank/DDBJ whole genome shotgun (WGS) entry which is preliminary data.</text>
</comment>
<feature type="region of interest" description="Disordered" evidence="1">
    <location>
        <begin position="159"/>
        <end position="183"/>
    </location>
</feature>
<evidence type="ECO:0000313" key="3">
    <source>
        <dbReference type="Proteomes" id="UP001595839"/>
    </source>
</evidence>
<evidence type="ECO:0000256" key="1">
    <source>
        <dbReference type="SAM" id="MobiDB-lite"/>
    </source>
</evidence>
<proteinExistence type="predicted"/>
<evidence type="ECO:0000313" key="2">
    <source>
        <dbReference type="EMBL" id="MFC4505867.1"/>
    </source>
</evidence>
<reference evidence="3" key="1">
    <citation type="journal article" date="2019" name="Int. J. Syst. Evol. Microbiol.">
        <title>The Global Catalogue of Microorganisms (GCM) 10K type strain sequencing project: providing services to taxonomists for standard genome sequencing and annotation.</title>
        <authorList>
            <consortium name="The Broad Institute Genomics Platform"/>
            <consortium name="The Broad Institute Genome Sequencing Center for Infectious Disease"/>
            <person name="Wu L."/>
            <person name="Ma J."/>
        </authorList>
    </citation>
    <scope>NUCLEOTIDE SEQUENCE [LARGE SCALE GENOMIC DNA]</scope>
    <source>
        <strain evidence="3">CGMCC 4.7177</strain>
    </source>
</reference>
<name>A0ABV9B1F9_9ACTN</name>